<dbReference type="RefSeq" id="WP_209749300.1">
    <property type="nucleotide sequence ID" value="NZ_JBHSMH010000030.1"/>
</dbReference>
<gene>
    <name evidence="1" type="ORF">ACFPPD_11025</name>
</gene>
<comment type="caution">
    <text evidence="1">The sequence shown here is derived from an EMBL/GenBank/DDBJ whole genome shotgun (WGS) entry which is preliminary data.</text>
</comment>
<name>A0ABW0LXB7_9BACL</name>
<dbReference type="EMBL" id="JBHSMH010000030">
    <property type="protein sequence ID" value="MFC5469253.1"/>
    <property type="molecule type" value="Genomic_DNA"/>
</dbReference>
<accession>A0ABW0LXB7</accession>
<sequence length="44" mass="5188">MTIRTSYGTFINFTRGLVARGYSDEDVSRIMGGDWLRVFEQVWR</sequence>
<dbReference type="SUPFAM" id="SSF51556">
    <property type="entry name" value="Metallo-dependent hydrolases"/>
    <property type="match status" value="1"/>
</dbReference>
<proteinExistence type="predicted"/>
<keyword evidence="2" id="KW-1185">Reference proteome</keyword>
<dbReference type="Gene3D" id="3.20.20.140">
    <property type="entry name" value="Metal-dependent hydrolases"/>
    <property type="match status" value="1"/>
</dbReference>
<protein>
    <submittedName>
        <fullName evidence="1">Membrane dipeptidase</fullName>
    </submittedName>
</protein>
<dbReference type="Proteomes" id="UP001596105">
    <property type="component" value="Unassembled WGS sequence"/>
</dbReference>
<evidence type="ECO:0000313" key="2">
    <source>
        <dbReference type="Proteomes" id="UP001596105"/>
    </source>
</evidence>
<organism evidence="1 2">
    <name type="scientific">Cohnella suwonensis</name>
    <dbReference type="NCBI Taxonomy" id="696072"/>
    <lineage>
        <taxon>Bacteria</taxon>
        <taxon>Bacillati</taxon>
        <taxon>Bacillota</taxon>
        <taxon>Bacilli</taxon>
        <taxon>Bacillales</taxon>
        <taxon>Paenibacillaceae</taxon>
        <taxon>Cohnella</taxon>
    </lineage>
</organism>
<evidence type="ECO:0000313" key="1">
    <source>
        <dbReference type="EMBL" id="MFC5469253.1"/>
    </source>
</evidence>
<reference evidence="2" key="1">
    <citation type="journal article" date="2019" name="Int. J. Syst. Evol. Microbiol.">
        <title>The Global Catalogue of Microorganisms (GCM) 10K type strain sequencing project: providing services to taxonomists for standard genome sequencing and annotation.</title>
        <authorList>
            <consortium name="The Broad Institute Genomics Platform"/>
            <consortium name="The Broad Institute Genome Sequencing Center for Infectious Disease"/>
            <person name="Wu L."/>
            <person name="Ma J."/>
        </authorList>
    </citation>
    <scope>NUCLEOTIDE SEQUENCE [LARGE SCALE GENOMIC DNA]</scope>
    <source>
        <strain evidence="2">CCUG 57113</strain>
    </source>
</reference>
<dbReference type="InterPro" id="IPR032466">
    <property type="entry name" value="Metal_Hydrolase"/>
</dbReference>